<dbReference type="InterPro" id="IPR053860">
    <property type="entry name" value="DUF6932"/>
</dbReference>
<comment type="caution">
    <text evidence="1">The sequence shown here is derived from an EMBL/GenBank/DDBJ whole genome shotgun (WGS) entry which is preliminary data.</text>
</comment>
<evidence type="ECO:0008006" key="3">
    <source>
        <dbReference type="Google" id="ProtNLM"/>
    </source>
</evidence>
<accession>A0ABS3JFF2</accession>
<dbReference type="Proteomes" id="UP000664628">
    <property type="component" value="Unassembled WGS sequence"/>
</dbReference>
<evidence type="ECO:0000313" key="1">
    <source>
        <dbReference type="EMBL" id="MBO0948720.1"/>
    </source>
</evidence>
<keyword evidence="2" id="KW-1185">Reference proteome</keyword>
<proteinExistence type="predicted"/>
<protein>
    <recommendedName>
        <fullName evidence="3">Polymerase nucleotidyl transferase domain-containing protein</fullName>
    </recommendedName>
</protein>
<sequence>MTEFVFDSHGYLIPNDEPILADKASVNHQFGCSSVLRRSLWNDVEKLMEILSSYLLPVVEVWIDGSFISQKTDPDDVDVVIFISHAAYIPMRAVLDALGTSFVQLDVKWIPVLDASDSHSAAINALERMKWFALFNSDRNGLPKGFVSLKIN</sequence>
<reference evidence="1 2" key="1">
    <citation type="submission" date="2021-03" db="EMBL/GenBank/DDBJ databases">
        <title>Fibrella sp. HMF5405 genome sequencing and assembly.</title>
        <authorList>
            <person name="Kang H."/>
            <person name="Kim H."/>
            <person name="Bae S."/>
            <person name="Joh K."/>
        </authorList>
    </citation>
    <scope>NUCLEOTIDE SEQUENCE [LARGE SCALE GENOMIC DNA]</scope>
    <source>
        <strain evidence="1 2">HMF5405</strain>
    </source>
</reference>
<gene>
    <name evidence="1" type="ORF">J2I46_09025</name>
</gene>
<dbReference type="RefSeq" id="WP_207328674.1">
    <property type="nucleotide sequence ID" value="NZ_JAFMYW010000002.1"/>
</dbReference>
<organism evidence="1 2">
    <name type="scientific">Fibrella forsythiae</name>
    <dbReference type="NCBI Taxonomy" id="2817061"/>
    <lineage>
        <taxon>Bacteria</taxon>
        <taxon>Pseudomonadati</taxon>
        <taxon>Bacteroidota</taxon>
        <taxon>Cytophagia</taxon>
        <taxon>Cytophagales</taxon>
        <taxon>Spirosomataceae</taxon>
        <taxon>Fibrella</taxon>
    </lineage>
</organism>
<name>A0ABS3JFF2_9BACT</name>
<dbReference type="EMBL" id="JAFMYW010000002">
    <property type="protein sequence ID" value="MBO0948720.1"/>
    <property type="molecule type" value="Genomic_DNA"/>
</dbReference>
<evidence type="ECO:0000313" key="2">
    <source>
        <dbReference type="Proteomes" id="UP000664628"/>
    </source>
</evidence>
<dbReference type="Pfam" id="PF22014">
    <property type="entry name" value="DUF6932"/>
    <property type="match status" value="1"/>
</dbReference>